<sequence length="379" mass="38896">MTRTTLPRPLLLPGLTRLWRDRHTLQLGVEPGRAVLLEITNPRAARLLDLLDGSRSVRGVLSRASTYEVAPEDARGLLDALSAAGLVVPAHTLLPRDLAGPARARLTGEADALALAPAALPGTPAQVLRRRRGARVVVTGAGRLGGPVAVAVAQAGVGHVEVDLGGRVGPADLVGSGLTTADVGRPRATAFRDVIAATAPGTATRPGRRHRADLVVQVGTDRPAALLATGYAQRRQAHLLLTLRGGVPVVGPLVRPPVGPCLNCLDLHRADRDPDWPALAAQLALDGGPESCTVTTLLAAAAYAGAEVLAHLDGGTPETLGAAVEIGGAGRLRRRLWSPHPSCDCSGTRPRRTGPSRPTAAGPDPGPGGWRASGGAETG</sequence>
<keyword evidence="4" id="KW-1185">Reference proteome</keyword>
<protein>
    <submittedName>
        <fullName evidence="3">TOMM leader peptide-binding protein</fullName>
    </submittedName>
</protein>
<dbReference type="InterPro" id="IPR035985">
    <property type="entry name" value="Ubiquitin-activating_enz"/>
</dbReference>
<feature type="region of interest" description="Disordered" evidence="1">
    <location>
        <begin position="340"/>
        <end position="379"/>
    </location>
</feature>
<dbReference type="InterPro" id="IPR022291">
    <property type="entry name" value="Bacteriocin_synth_cyclodeHase"/>
</dbReference>
<evidence type="ECO:0000256" key="1">
    <source>
        <dbReference type="SAM" id="MobiDB-lite"/>
    </source>
</evidence>
<feature type="compositionally biased region" description="Gly residues" evidence="1">
    <location>
        <begin position="367"/>
        <end position="379"/>
    </location>
</feature>
<dbReference type="Gene3D" id="3.40.50.720">
    <property type="entry name" value="NAD(P)-binding Rossmann-like Domain"/>
    <property type="match status" value="1"/>
</dbReference>
<organism evidence="3 4">
    <name type="scientific">Micromonospora fluostatini</name>
    <dbReference type="NCBI Taxonomy" id="1629071"/>
    <lineage>
        <taxon>Bacteria</taxon>
        <taxon>Bacillati</taxon>
        <taxon>Actinomycetota</taxon>
        <taxon>Actinomycetes</taxon>
        <taxon>Micromonosporales</taxon>
        <taxon>Micromonosporaceae</taxon>
        <taxon>Micromonospora</taxon>
    </lineage>
</organism>
<dbReference type="InterPro" id="IPR000594">
    <property type="entry name" value="ThiF_NAD_FAD-bd"/>
</dbReference>
<dbReference type="Pfam" id="PF00899">
    <property type="entry name" value="ThiF"/>
    <property type="match status" value="1"/>
</dbReference>
<evidence type="ECO:0000313" key="4">
    <source>
        <dbReference type="Proteomes" id="UP000295626"/>
    </source>
</evidence>
<dbReference type="Proteomes" id="UP000295626">
    <property type="component" value="Unassembled WGS sequence"/>
</dbReference>
<name>A0ABY2DLU9_9ACTN</name>
<feature type="domain" description="THIF-type NAD/FAD binding fold" evidence="2">
    <location>
        <begin position="128"/>
        <end position="203"/>
    </location>
</feature>
<reference evidence="3 4" key="1">
    <citation type="submission" date="2019-02" db="EMBL/GenBank/DDBJ databases">
        <title>Draft genome sequences of novel Actinobacteria.</title>
        <authorList>
            <person name="Sahin N."/>
            <person name="Ay H."/>
            <person name="Saygin H."/>
        </authorList>
    </citation>
    <scope>NUCLEOTIDE SEQUENCE [LARGE SCALE GENOMIC DNA]</scope>
    <source>
        <strain evidence="3 4">JCM 30529</strain>
    </source>
</reference>
<proteinExistence type="predicted"/>
<dbReference type="SUPFAM" id="SSF69572">
    <property type="entry name" value="Activating enzymes of the ubiquitin-like proteins"/>
    <property type="match status" value="1"/>
</dbReference>
<accession>A0ABY2DLU9</accession>
<evidence type="ECO:0000259" key="2">
    <source>
        <dbReference type="Pfam" id="PF00899"/>
    </source>
</evidence>
<evidence type="ECO:0000313" key="3">
    <source>
        <dbReference type="EMBL" id="TDC02361.1"/>
    </source>
</evidence>
<dbReference type="EMBL" id="SMKE01000010">
    <property type="protein sequence ID" value="TDC02361.1"/>
    <property type="molecule type" value="Genomic_DNA"/>
</dbReference>
<gene>
    <name evidence="3" type="ORF">E1091_00940</name>
</gene>
<comment type="caution">
    <text evidence="3">The sequence shown here is derived from an EMBL/GenBank/DDBJ whole genome shotgun (WGS) entry which is preliminary data.</text>
</comment>
<dbReference type="NCBIfam" id="TIGR03882">
    <property type="entry name" value="cyclo_dehyd_2"/>
    <property type="match status" value="1"/>
</dbReference>